<evidence type="ECO:0000256" key="2">
    <source>
        <dbReference type="ARBA" id="ARBA00006920"/>
    </source>
</evidence>
<comment type="subcellular location">
    <subcellularLocation>
        <location evidence="1">Membrane</location>
        <topology evidence="1">Multi-pass membrane protein</topology>
    </subcellularLocation>
</comment>
<dbReference type="Proteomes" id="UP000000345">
    <property type="component" value="Chromosome"/>
</dbReference>
<dbReference type="EMBL" id="CP001710">
    <property type="protein sequence ID" value="ADL57683.1"/>
    <property type="molecule type" value="Genomic_DNA"/>
</dbReference>
<evidence type="ECO:0000256" key="7">
    <source>
        <dbReference type="ARBA" id="ARBA00022958"/>
    </source>
</evidence>
<keyword evidence="8 13" id="KW-1133">Transmembrane helix</keyword>
<evidence type="ECO:0008006" key="16">
    <source>
        <dbReference type="Google" id="ProtNLM"/>
    </source>
</evidence>
<feature type="transmembrane region" description="Helical" evidence="13">
    <location>
        <begin position="115"/>
        <end position="135"/>
    </location>
</feature>
<dbReference type="GO" id="GO:0005267">
    <property type="term" value="F:potassium channel activity"/>
    <property type="evidence" value="ECO:0007669"/>
    <property type="project" value="UniProtKB-KW"/>
</dbReference>
<evidence type="ECO:0000256" key="11">
    <source>
        <dbReference type="ARBA" id="ARBA00023303"/>
    </source>
</evidence>
<evidence type="ECO:0000256" key="4">
    <source>
        <dbReference type="ARBA" id="ARBA00022538"/>
    </source>
</evidence>
<evidence type="ECO:0000256" key="5">
    <source>
        <dbReference type="ARBA" id="ARBA00022692"/>
    </source>
</evidence>
<feature type="transmembrane region" description="Helical" evidence="13">
    <location>
        <begin position="12"/>
        <end position="32"/>
    </location>
</feature>
<name>D9PTY5_METTM</name>
<evidence type="ECO:0000256" key="3">
    <source>
        <dbReference type="ARBA" id="ARBA00022448"/>
    </source>
</evidence>
<keyword evidence="5 13" id="KW-0812">Transmembrane</keyword>
<keyword evidence="11" id="KW-0407">Ion channel</keyword>
<dbReference type="GeneID" id="9703778"/>
<reference key="1">
    <citation type="submission" date="2009-08" db="EMBL/GenBank/DDBJ databases">
        <title>The genome sequence of Methanothermobacter marburgensis.</title>
        <authorList>
            <person name="Kaster A."/>
            <person name="Seedorf H."/>
            <person name="Goenrich M."/>
            <person name="Wiezer A."/>
            <person name="Liesegang H."/>
            <person name="Thauer R."/>
            <person name="Gottschalk G."/>
        </authorList>
    </citation>
    <scope>NUCLEOTIDE SEQUENCE</scope>
    <source>
        <strain>Marburg</strain>
    </source>
</reference>
<dbReference type="PANTHER" id="PTHR31462:SF5">
    <property type="entry name" value="ENDOSOMAL_LYSOSOMAL PROTON CHANNEL TMEM175"/>
    <property type="match status" value="1"/>
</dbReference>
<evidence type="ECO:0000256" key="10">
    <source>
        <dbReference type="ARBA" id="ARBA00023136"/>
    </source>
</evidence>
<dbReference type="RefSeq" id="WP_013294912.1">
    <property type="nucleotide sequence ID" value="NC_014408.1"/>
</dbReference>
<feature type="transmembrane region" description="Helical" evidence="13">
    <location>
        <begin position="52"/>
        <end position="69"/>
    </location>
</feature>
<dbReference type="GO" id="GO:0015252">
    <property type="term" value="F:proton channel activity"/>
    <property type="evidence" value="ECO:0007669"/>
    <property type="project" value="InterPro"/>
</dbReference>
<dbReference type="Pfam" id="PF06736">
    <property type="entry name" value="TMEM175"/>
    <property type="match status" value="1"/>
</dbReference>
<dbReference type="KEGG" id="mmg:MTBMA_c00730"/>
<dbReference type="STRING" id="79929.MTBMA_c00730"/>
<evidence type="ECO:0000313" key="15">
    <source>
        <dbReference type="Proteomes" id="UP000000345"/>
    </source>
</evidence>
<keyword evidence="6" id="KW-0631">Potassium channel</keyword>
<evidence type="ECO:0000256" key="13">
    <source>
        <dbReference type="SAM" id="Phobius"/>
    </source>
</evidence>
<dbReference type="GO" id="GO:0016020">
    <property type="term" value="C:membrane"/>
    <property type="evidence" value="ECO:0007669"/>
    <property type="project" value="UniProtKB-SubCell"/>
</dbReference>
<proteinExistence type="inferred from homology"/>
<evidence type="ECO:0000256" key="8">
    <source>
        <dbReference type="ARBA" id="ARBA00022989"/>
    </source>
</evidence>
<dbReference type="HOGENOM" id="CLU_090238_3_2_2"/>
<accession>D9PTY5</accession>
<comment type="catalytic activity">
    <reaction evidence="12">
        <text>K(+)(in) = K(+)(out)</text>
        <dbReference type="Rhea" id="RHEA:29463"/>
        <dbReference type="ChEBI" id="CHEBI:29103"/>
    </reaction>
</comment>
<organism evidence="14 15">
    <name type="scientific">Methanothermobacter marburgensis (strain ATCC BAA-927 / DSM 2133 / JCM 14651 / NBRC 100331 / OCM 82 / Marburg)</name>
    <name type="common">Methanobacterium thermoautotrophicum</name>
    <dbReference type="NCBI Taxonomy" id="79929"/>
    <lineage>
        <taxon>Archaea</taxon>
        <taxon>Methanobacteriati</taxon>
        <taxon>Methanobacteriota</taxon>
        <taxon>Methanomada group</taxon>
        <taxon>Methanobacteria</taxon>
        <taxon>Methanobacteriales</taxon>
        <taxon>Methanobacteriaceae</taxon>
        <taxon>Methanothermobacter</taxon>
    </lineage>
</organism>
<gene>
    <name evidence="14" type="ordered locus">MTBMA_c00730</name>
</gene>
<evidence type="ECO:0000256" key="1">
    <source>
        <dbReference type="ARBA" id="ARBA00004141"/>
    </source>
</evidence>
<evidence type="ECO:0000256" key="12">
    <source>
        <dbReference type="ARBA" id="ARBA00034430"/>
    </source>
</evidence>
<keyword evidence="4" id="KW-0633">Potassium transport</keyword>
<sequence length="187" mass="21588">MRQKNEEEQIEGLADGIFAIAMTLLVLGIEVPEGIITESSMASYLTLLAPRIYIYCLSFLLLGIFWRVNHMQFENLREVDTGFLWINIFWLMFVAMVPFSTELTRDYGGLVTSNVIFHVNMLMIGLLLSASWFYAYRNGLMDVERDQYLRALKRNLLICGNRGAPDNTIHARVQLHCLCNQVLKRFI</sequence>
<keyword evidence="7" id="KW-0630">Potassium</keyword>
<dbReference type="PANTHER" id="PTHR31462">
    <property type="entry name" value="ENDOSOMAL/LYSOSOMAL POTASSIUM CHANNEL TMEM175"/>
    <property type="match status" value="1"/>
</dbReference>
<protein>
    <recommendedName>
        <fullName evidence="16">DUF1211 domain-containing protein</fullName>
    </recommendedName>
</protein>
<dbReference type="GeneID" id="77398857"/>
<keyword evidence="15" id="KW-1185">Reference proteome</keyword>
<keyword evidence="9" id="KW-0406">Ion transport</keyword>
<dbReference type="PaxDb" id="79929-MTBMA_c00730"/>
<dbReference type="AlphaFoldDB" id="D9PTY5"/>
<evidence type="ECO:0000256" key="6">
    <source>
        <dbReference type="ARBA" id="ARBA00022826"/>
    </source>
</evidence>
<evidence type="ECO:0000313" key="14">
    <source>
        <dbReference type="EMBL" id="ADL57683.1"/>
    </source>
</evidence>
<evidence type="ECO:0000256" key="9">
    <source>
        <dbReference type="ARBA" id="ARBA00023065"/>
    </source>
</evidence>
<keyword evidence="10 13" id="KW-0472">Membrane</keyword>
<comment type="similarity">
    <text evidence="2">Belongs to the TMEM175 family.</text>
</comment>
<dbReference type="InterPro" id="IPR010617">
    <property type="entry name" value="TMEM175-like"/>
</dbReference>
<reference evidence="14 15" key="2">
    <citation type="journal article" date="2010" name="J. Bacteriol.">
        <title>Complete genome sequence of Methanothermobacter marburgensis, a methanoarchaeon model organism.</title>
        <authorList>
            <person name="Liesegang H."/>
            <person name="Kaster A.K."/>
            <person name="Wiezer A."/>
            <person name="Goenrich M."/>
            <person name="Wollherr A."/>
            <person name="Seedorf H."/>
            <person name="Gottschalk G."/>
            <person name="Thauer R.K."/>
        </authorList>
    </citation>
    <scope>NUCLEOTIDE SEQUENCE [LARGE SCALE GENOMIC DNA]</scope>
    <source>
        <strain evidence="15">ATCC BAA-927 / DSM 2133 / JCM 14651 / NBRC 100331 / OCM 82 / Marburg</strain>
    </source>
</reference>
<feature type="transmembrane region" description="Helical" evidence="13">
    <location>
        <begin position="81"/>
        <end position="100"/>
    </location>
</feature>
<dbReference type="OrthoDB" id="10769at2157"/>
<keyword evidence="3" id="KW-0813">Transport</keyword>